<dbReference type="PANTHER" id="PTHR12338">
    <property type="entry name" value="AUTOTRANSPORTER"/>
    <property type="match status" value="1"/>
</dbReference>
<evidence type="ECO:0000259" key="2">
    <source>
        <dbReference type="PROSITE" id="PS51208"/>
    </source>
</evidence>
<evidence type="ECO:0000313" key="4">
    <source>
        <dbReference type="Proteomes" id="UP000729009"/>
    </source>
</evidence>
<reference evidence="3 4" key="1">
    <citation type="submission" date="2019-05" db="EMBL/GenBank/DDBJ databases">
        <title>Draft genomes of bacterial isolates retrieved from different Forrest soils.</title>
        <authorList>
            <person name="Soares-Castro P."/>
            <person name="Santos P.M."/>
        </authorList>
    </citation>
    <scope>NUCLEOTIDE SEQUENCE [LARGE SCALE GENOMIC DNA]</scope>
    <source>
        <strain evidence="3 4">UMG736</strain>
    </source>
</reference>
<dbReference type="Proteomes" id="UP000729009">
    <property type="component" value="Unassembled WGS sequence"/>
</dbReference>
<sequence length="2026" mass="211271">MNTTHCVVCVIAKQFWTNISALAKMISEKCFVVKQSYYLFVFVSVISNTEVYSEEYIWSPTGVESSGGNGIWDTTSPLWYSEGMTHSWVNAPGNNAWFSGIPGTVIINEAVNVQNLNFSTSDYTLTGGSIINGSPLFTGREINISNGMTATINSLIEGGGLSASPLIIKNGGKAIFTGTNTYSNTNTSTGNPFLRAGAARSTIVIGNSTLQVDRDTNLGAAPTTFTNGLQLGDSTGRGTLFITGDTFTTNRNVLLGPGATEGLGGRIDADVGVTAIFNGQITSAVSNVTQLTIGGPGTVVLNAVNNYAGKTTVLAGSTLQAGNHNTTTNMLGSINSPFHNDGTLIIDRLSGTLVKSGGMTGGETGRFIIRGGGNVSWAGDNTYSGDTIIEAGNLTVGTAFAGDRYQSSHVHINNINSVLGINAGSSDITYPGEISGVGGLRKLAGSTLILTGNNTFEGATTISAGTVQIGDGGTHGSISSNVALSIATATLAFARADNISFGSVISGLGKLSQTGSGTLTLNGNNTYAGGTTIMAGNVQIASDSNLGAATGMLTFSGDSTLEVLANLTSSRATILNATRATLDVNDGATLVMGGVIDGPGVLYKTDSGTLTLTNTNTYRGGTNISGGRIQISGDANLGELSSRLTLDNATLETASTFSTTRMTTLGPDGGTFDTRDATSFTMTGAIEGSGSLTKEGEGNLTLTGTNLYAGVSTLLGGTLMLKNNGSIATSANVINNGQLDISGTTNGTSFVSLDGNGTVIMGAKNLTLSEGAGLFSGQFSGTGHLNKQGNATQLLSGMNSYAGAVDVSAGTLQFEQNGNFTTSDYYTTHSHATTTLTGVSTTLMVGGAFTQASNAHLAVMFDGLSGLSPRITAQSASLDGTLGMSGFIDRPVAVKASEATTHNYTLIHTTNGISGNFTNNPLAPSGADYLIRDGYVSADGQDYNLGFRLAWTGEKQTLSTGNFTLSEGTGFDIDQVLSDQTVPVGGFLTGWDGRSLTKEGEGRLVLSAVNTYNGATTLNAGLLQTGVAESFAHSSDLNVNGGVLDLNGYSQIASRLAGLAGEIWLNGATLTANNATDGDSTLFAGVITDGTRSGGGLVKAGKGTLILTGNHTYGGSTTINDGTLQVGNGGTSGSIAGNIIDNSSLVFNRSDVLTFDGGLSGTGKLIQEGRGNTILTASGSHLGEIEVRKGILTFEQNGAFTLTKAYSTASGATTALGLAQSQLAVGGRFTQAHDATLQAVLSADKALPAIIAETATLDGQLIVTGFQDGPTPVKASRVTDNNYTLIHTSDGITGHFLNNPLLPSGTDYLLRNGYVSDNGQDYVLGFRLAWTEESRAAGTGSFTLAEGTGMEIDHALTDQPAPVDGFASGWDGKSLTKAGDGRLVLSAANTYTGYTLLEAGALQTDIAHSFAHSSDVIINGGVLDINGYDQVASDLAGHGGEIRLNGAILTVRNAAPADSTTFFGDITDGTQPGGKLRKTGEGTLTLVGNTGWSGETLLENGELILDGRNGGARLISNVIGLENTRLVLKHGAVLTGRIDPTDVSIDVVSLWNMTGDSQVDELRLAGRLNIVAPSQRGVAVGRTLTVANWYGLEGTVMLNTVLGNDRSVTDKIVVNGNTSGKTFVQINNPGGGGAQTVEGIRIIDVNGTSAGTFVKAGRIVAGAYDYNLIKKGPDWFLSSAQGGIPAEPGSPEPTKPVPNIVRPESASYTANLSASNTMFTTRLHERVGETLYTDAMTGDRKKTSMWLRQVGEHTRWKENGGQLNTQSNRYVIQLGGDVARWESDDLQSWHLGIMAGYGRDNSHSRSDPTGYSAEGSVNGYSTGLYLTWYQNEETKQGMYTDSWVQYSWFDNDVKGQHLQDESYKSSGFTTSFEVGYAYKLGEFISHNDMTSEWYIQPQAQIIWMGIEAEDHRESNGTTVSGQGDNNLQTRLGLRAHLRGHSKIDEAKNRIFQPFLEINWIHNTKKFGTRMDGMNVYQEGVSNIGEVKTGVEGQVSRKVNLWANVGVEIGDKGYSNTTAMMGIQYQF</sequence>
<accession>A0ABD6M4L3</accession>
<evidence type="ECO:0000256" key="1">
    <source>
        <dbReference type="ARBA" id="ARBA00022729"/>
    </source>
</evidence>
<dbReference type="InterPro" id="IPR043990">
    <property type="entry name" value="AC_1"/>
</dbReference>
<dbReference type="NCBIfam" id="TIGR02601">
    <property type="entry name" value="autotrns_rpt"/>
    <property type="match status" value="7"/>
</dbReference>
<dbReference type="Pfam" id="PF03797">
    <property type="entry name" value="Autotransporter"/>
    <property type="match status" value="1"/>
</dbReference>
<dbReference type="EMBL" id="SUQN01000006">
    <property type="protein sequence ID" value="NTZ51530.1"/>
    <property type="molecule type" value="Genomic_DNA"/>
</dbReference>
<dbReference type="InterPro" id="IPR006315">
    <property type="entry name" value="OM_autotransptr_brl_dom"/>
</dbReference>
<dbReference type="SMART" id="SM00869">
    <property type="entry name" value="Autotransporter"/>
    <property type="match status" value="1"/>
</dbReference>
<dbReference type="Pfam" id="PF12951">
    <property type="entry name" value="PATR"/>
    <property type="match status" value="11"/>
</dbReference>
<dbReference type="InterPro" id="IPR005546">
    <property type="entry name" value="Autotransporte_beta"/>
</dbReference>
<dbReference type="SUPFAM" id="SSF51126">
    <property type="entry name" value="Pectin lyase-like"/>
    <property type="match status" value="4"/>
</dbReference>
<keyword evidence="1" id="KW-0732">Signal</keyword>
<dbReference type="InterPro" id="IPR011050">
    <property type="entry name" value="Pectin_lyase_fold/virulence"/>
</dbReference>
<dbReference type="NCBIfam" id="TIGR01414">
    <property type="entry name" value="autotrans_barl"/>
    <property type="match status" value="1"/>
</dbReference>
<dbReference type="InterPro" id="IPR036709">
    <property type="entry name" value="Autotransporte_beta_dom_sf"/>
</dbReference>
<dbReference type="PROSITE" id="PS51208">
    <property type="entry name" value="AUTOTRANSPORTER"/>
    <property type="match status" value="1"/>
</dbReference>
<dbReference type="InterPro" id="IPR012332">
    <property type="entry name" value="Autotransporter_pectin_lyase_C"/>
</dbReference>
<comment type="caution">
    <text evidence="3">The sequence shown here is derived from an EMBL/GenBank/DDBJ whole genome shotgun (WGS) entry which is preliminary data.</text>
</comment>
<evidence type="ECO:0000313" key="3">
    <source>
        <dbReference type="EMBL" id="NTZ51530.1"/>
    </source>
</evidence>
<protein>
    <submittedName>
        <fullName evidence="3">Autotransporter outer membrane beta-barrel domain-containing protein</fullName>
    </submittedName>
</protein>
<dbReference type="Pfam" id="PF18883">
    <property type="entry name" value="AC_1"/>
    <property type="match status" value="1"/>
</dbReference>
<dbReference type="InterPro" id="IPR050909">
    <property type="entry name" value="Bact_Autotransporter_VF"/>
</dbReference>
<feature type="domain" description="Autotransporter" evidence="2">
    <location>
        <begin position="1738"/>
        <end position="2026"/>
    </location>
</feature>
<proteinExistence type="predicted"/>
<organism evidence="3 4">
    <name type="scientific">Citrobacter gillenii</name>
    <dbReference type="NCBI Taxonomy" id="67828"/>
    <lineage>
        <taxon>Bacteria</taxon>
        <taxon>Pseudomonadati</taxon>
        <taxon>Pseudomonadota</taxon>
        <taxon>Gammaproteobacteria</taxon>
        <taxon>Enterobacterales</taxon>
        <taxon>Enterobacteriaceae</taxon>
        <taxon>Citrobacter</taxon>
        <taxon>Citrobacter freundii complex</taxon>
    </lineage>
</organism>
<dbReference type="PANTHER" id="PTHR12338:SF5">
    <property type="entry name" value="ANTIGEN 43-RELATED"/>
    <property type="match status" value="1"/>
</dbReference>
<gene>
    <name evidence="3" type="ORF">FCH32_14675</name>
</gene>
<keyword evidence="4" id="KW-1185">Reference proteome</keyword>
<dbReference type="InterPro" id="IPR013425">
    <property type="entry name" value="Autotrns_rpt"/>
</dbReference>
<dbReference type="SUPFAM" id="SSF103515">
    <property type="entry name" value="Autotransporter"/>
    <property type="match status" value="1"/>
</dbReference>
<dbReference type="Gene3D" id="2.160.20.20">
    <property type="match status" value="3"/>
</dbReference>
<dbReference type="Gene3D" id="2.40.128.130">
    <property type="entry name" value="Autotransporter beta-domain"/>
    <property type="match status" value="1"/>
</dbReference>
<name>A0ABD6M4L3_9ENTR</name>
<dbReference type="CDD" id="cd01344">
    <property type="entry name" value="PL2_Passenger_AT"/>
    <property type="match status" value="1"/>
</dbReference>